<name>A0A8H7QIJ1_9FUNG</name>
<feature type="region of interest" description="Disordered" evidence="14">
    <location>
        <begin position="278"/>
        <end position="564"/>
    </location>
</feature>
<dbReference type="PROSITE" id="PS51722">
    <property type="entry name" value="G_TR_2"/>
    <property type="match status" value="1"/>
</dbReference>
<dbReference type="GO" id="GO:0005525">
    <property type="term" value="F:GTP binding"/>
    <property type="evidence" value="ECO:0007669"/>
    <property type="project" value="UniProtKB-KW"/>
</dbReference>
<keyword evidence="8" id="KW-0547">Nucleotide-binding</keyword>
<feature type="domain" description="Tr-type G" evidence="15">
    <location>
        <begin position="566"/>
        <end position="784"/>
    </location>
</feature>
<evidence type="ECO:0000313" key="17">
    <source>
        <dbReference type="Proteomes" id="UP000650833"/>
    </source>
</evidence>
<comment type="subcellular location">
    <subcellularLocation>
        <location evidence="1">Cytoplasm</location>
    </subcellularLocation>
</comment>
<dbReference type="CDD" id="cd03703">
    <property type="entry name" value="aeIF5B_II"/>
    <property type="match status" value="1"/>
</dbReference>
<dbReference type="InterPro" id="IPR023115">
    <property type="entry name" value="TIF_IF2_dom3"/>
</dbReference>
<evidence type="ECO:0000256" key="7">
    <source>
        <dbReference type="ARBA" id="ARBA00022723"/>
    </source>
</evidence>
<evidence type="ECO:0000256" key="6">
    <source>
        <dbReference type="ARBA" id="ARBA00022540"/>
    </source>
</evidence>
<dbReference type="NCBIfam" id="TIGR00231">
    <property type="entry name" value="small_GTP"/>
    <property type="match status" value="1"/>
</dbReference>
<dbReference type="CDD" id="cd01887">
    <property type="entry name" value="IF2_eIF5B"/>
    <property type="match status" value="1"/>
</dbReference>
<dbReference type="InterPro" id="IPR015760">
    <property type="entry name" value="TIF_IF2"/>
</dbReference>
<evidence type="ECO:0000256" key="1">
    <source>
        <dbReference type="ARBA" id="ARBA00004496"/>
    </source>
</evidence>
<dbReference type="InterPro" id="IPR009000">
    <property type="entry name" value="Transl_B-barrel_sf"/>
</dbReference>
<dbReference type="PRINTS" id="PR00315">
    <property type="entry name" value="ELONGATNFCT"/>
</dbReference>
<dbReference type="Proteomes" id="UP000650833">
    <property type="component" value="Unassembled WGS sequence"/>
</dbReference>
<evidence type="ECO:0000256" key="13">
    <source>
        <dbReference type="ARBA" id="ARBA00048107"/>
    </source>
</evidence>
<evidence type="ECO:0000256" key="2">
    <source>
        <dbReference type="ARBA" id="ARBA00007733"/>
    </source>
</evidence>
<dbReference type="FunFam" id="3.40.50.10050:FF:000002">
    <property type="entry name" value="Eukaryotic translation initiation factor 5B"/>
    <property type="match status" value="1"/>
</dbReference>
<keyword evidence="7" id="KW-0479">Metal-binding</keyword>
<dbReference type="SUPFAM" id="SSF50447">
    <property type="entry name" value="Translation proteins"/>
    <property type="match status" value="1"/>
</dbReference>
<feature type="compositionally biased region" description="Basic and acidic residues" evidence="14">
    <location>
        <begin position="160"/>
        <end position="193"/>
    </location>
</feature>
<organism evidence="16 17">
    <name type="scientific">Mucor plumbeus</name>
    <dbReference type="NCBI Taxonomy" id="97098"/>
    <lineage>
        <taxon>Eukaryota</taxon>
        <taxon>Fungi</taxon>
        <taxon>Fungi incertae sedis</taxon>
        <taxon>Mucoromycota</taxon>
        <taxon>Mucoromycotina</taxon>
        <taxon>Mucoromycetes</taxon>
        <taxon>Mucorales</taxon>
        <taxon>Mucorineae</taxon>
        <taxon>Mucoraceae</taxon>
        <taxon>Mucor</taxon>
    </lineage>
</organism>
<dbReference type="FunFam" id="3.40.50.300:FF:000112">
    <property type="entry name" value="Eukaryotic translation initiation factor 5B"/>
    <property type="match status" value="1"/>
</dbReference>
<feature type="compositionally biased region" description="Low complexity" evidence="14">
    <location>
        <begin position="467"/>
        <end position="489"/>
    </location>
</feature>
<feature type="region of interest" description="Disordered" evidence="14">
    <location>
        <begin position="72"/>
        <end position="265"/>
    </location>
</feature>
<dbReference type="InterPro" id="IPR029459">
    <property type="entry name" value="EFTU-type"/>
</dbReference>
<evidence type="ECO:0000256" key="5">
    <source>
        <dbReference type="ARBA" id="ARBA00022490"/>
    </source>
</evidence>
<evidence type="ECO:0000259" key="15">
    <source>
        <dbReference type="PROSITE" id="PS51722"/>
    </source>
</evidence>
<dbReference type="GO" id="GO:0003924">
    <property type="term" value="F:GTPase activity"/>
    <property type="evidence" value="ECO:0007669"/>
    <property type="project" value="InterPro"/>
</dbReference>
<dbReference type="EMBL" id="JAEPRC010000751">
    <property type="protein sequence ID" value="KAG2192151.1"/>
    <property type="molecule type" value="Genomic_DNA"/>
</dbReference>
<evidence type="ECO:0000256" key="3">
    <source>
        <dbReference type="ARBA" id="ARBA00011986"/>
    </source>
</evidence>
<evidence type="ECO:0000256" key="10">
    <source>
        <dbReference type="ARBA" id="ARBA00022917"/>
    </source>
</evidence>
<comment type="caution">
    <text evidence="16">The sequence shown here is derived from an EMBL/GenBank/DDBJ whole genome shotgun (WGS) entry which is preliminary data.</text>
</comment>
<evidence type="ECO:0000256" key="8">
    <source>
        <dbReference type="ARBA" id="ARBA00022741"/>
    </source>
</evidence>
<dbReference type="GO" id="GO:0005739">
    <property type="term" value="C:mitochondrion"/>
    <property type="evidence" value="ECO:0007669"/>
    <property type="project" value="TreeGrafter"/>
</dbReference>
<dbReference type="GO" id="GO:0003743">
    <property type="term" value="F:translation initiation factor activity"/>
    <property type="evidence" value="ECO:0007669"/>
    <property type="project" value="UniProtKB-KW"/>
</dbReference>
<feature type="compositionally biased region" description="Basic and acidic residues" evidence="14">
    <location>
        <begin position="383"/>
        <end position="419"/>
    </location>
</feature>
<dbReference type="FunFam" id="2.40.30.10:FF:000013">
    <property type="entry name" value="eukaryotic translation initiation factor 5B"/>
    <property type="match status" value="1"/>
</dbReference>
<feature type="compositionally biased region" description="Basic and acidic residues" evidence="14">
    <location>
        <begin position="541"/>
        <end position="564"/>
    </location>
</feature>
<dbReference type="SUPFAM" id="SSF52540">
    <property type="entry name" value="P-loop containing nucleoside triphosphate hydrolases"/>
    <property type="match status" value="1"/>
</dbReference>
<evidence type="ECO:0000256" key="12">
    <source>
        <dbReference type="ARBA" id="ARBA00032478"/>
    </source>
</evidence>
<dbReference type="OrthoDB" id="4928at2759"/>
<gene>
    <name evidence="16" type="ORF">INT46_007683</name>
</gene>
<keyword evidence="9" id="KW-0378">Hydrolase</keyword>
<keyword evidence="5" id="KW-0963">Cytoplasm</keyword>
<dbReference type="Gene3D" id="2.40.30.10">
    <property type="entry name" value="Translation factors"/>
    <property type="match status" value="2"/>
</dbReference>
<evidence type="ECO:0000313" key="16">
    <source>
        <dbReference type="EMBL" id="KAG2192151.1"/>
    </source>
</evidence>
<keyword evidence="17" id="KW-1185">Reference proteome</keyword>
<sequence length="1167" mass="129925">MAKKKGGKRKDDYWDEAFEEDAAATGATTEAAPAETEEDFEKRASAFSALAVENVEEAEEEDGLMAMVNRAAKNKVKKGKKGKKQVDFDEDPYAQDALDEQTTPAAVGFEQPATAVDNEEADDLDWANDNKKGKKNKKGGNTDSPAETASPAPEKEEGDGEFRILTKKEKEKLKKEKLKEQKRLAALEKKQQQEAEDAEFNKMLGLEDKKDQEEGGDAQPQQKSKKQLLKEKKAKKMAAKEVEPEVAPVVEEPIAAPKGKKGKGGNVAALRKLVEAQRAAEEAERKRIEEERRKIEEEEKRIAEEEAKREEARAAKREKERLKKEQLRKEGKLLTKAQKEAQRIAKLRHEQLLASGTVRVQALEDDGNKPKKVVYGNKKKKGPTKEEQEKKKQEAAERKQKEEEEKKRKEEEEAKKAAEAQESDEDDWENAVISSDEEEKKDEAEAEEDDLNSDWDASSDEEEKPAAKPAPTKTTPAKSAPAKSAPAKKIPAKKQESESEDSEEDSEYSDDDSDDDDSSDYDSEDDSSDEELTATQKLALQKKEEAAARREKRQQEAMANRSKDDLRSPICCILGHVDTGKTKLLDKIRQTNVQEGEAGGITQQIGATFFPADAIEKKTAVLGADRVEKLKVPGILVIDTPGHESFTNLRSRGSSLCNIAILVVDIMHGLEPQTLESIRLLRDRKTPFIVALNKIDRLFEWKAIPNNSFRDSLAKQKPSVQAEFEKRVADTMLAFAEQGLNSQLYYKNKNFAKYVSLVPTSAHTGEGIPDMLNLLINLTQSRMSEKLMYITELECTVLEVKVIEGLGTTIDVVLVNGWLHEGDRIVVCGLNGPIVTTVRALLTPQPMRELRIKSQYVHHKSVKAALGIKISAPDLEKAIAGSRLLVAGPDDDIEDLKEEVMSDLTNLMSSIDRTGHGVWVQASTLGALEALLEFLRTSKIPVAGINIGPVHKKDVVKASVMLEKAREFAVMLCFDVKVDKEAEEMAEELGIRVFTADIIYHLFDRFQEYHAAITEQKRKDQAGDAVFPCVLKMIPRAIINKKDPIIIGVDVVEGTLRLGTPLCVIKTNPDTQAREIVTLGKVTSIEQNHKSMEMVKKGGAGGGVAIKIECAVYESPKTYGRHFEDSDDLFSKVTRQSIDILKESFRNDLSKEEWALVVKLKKVLGVD</sequence>
<evidence type="ECO:0000256" key="9">
    <source>
        <dbReference type="ARBA" id="ARBA00022801"/>
    </source>
</evidence>
<dbReference type="PANTHER" id="PTHR43381:SF4">
    <property type="entry name" value="EUKARYOTIC TRANSLATION INITIATION FACTOR 5B"/>
    <property type="match status" value="1"/>
</dbReference>
<dbReference type="EC" id="3.6.5.3" evidence="3"/>
<comment type="catalytic activity">
    <reaction evidence="13">
        <text>GTP + H2O = GDP + phosphate + H(+)</text>
        <dbReference type="Rhea" id="RHEA:19669"/>
        <dbReference type="ChEBI" id="CHEBI:15377"/>
        <dbReference type="ChEBI" id="CHEBI:15378"/>
        <dbReference type="ChEBI" id="CHEBI:37565"/>
        <dbReference type="ChEBI" id="CHEBI:43474"/>
        <dbReference type="ChEBI" id="CHEBI:58189"/>
        <dbReference type="EC" id="3.6.5.3"/>
    </reaction>
</comment>
<dbReference type="AlphaFoldDB" id="A0A8H7QIJ1"/>
<evidence type="ECO:0000256" key="4">
    <source>
        <dbReference type="ARBA" id="ARBA00013824"/>
    </source>
</evidence>
<dbReference type="GO" id="GO:0046872">
    <property type="term" value="F:metal ion binding"/>
    <property type="evidence" value="ECO:0007669"/>
    <property type="project" value="UniProtKB-KW"/>
</dbReference>
<dbReference type="SUPFAM" id="SSF52156">
    <property type="entry name" value="Initiation factor IF2/eIF5b, domain 3"/>
    <property type="match status" value="1"/>
</dbReference>
<dbReference type="InterPro" id="IPR027417">
    <property type="entry name" value="P-loop_NTPase"/>
</dbReference>
<feature type="compositionally biased region" description="Basic and acidic residues" evidence="14">
    <location>
        <begin position="278"/>
        <end position="351"/>
    </location>
</feature>
<feature type="compositionally biased region" description="Low complexity" evidence="14">
    <location>
        <begin position="245"/>
        <end position="257"/>
    </location>
</feature>
<dbReference type="InterPro" id="IPR000795">
    <property type="entry name" value="T_Tr_GTP-bd_dom"/>
</dbReference>
<feature type="compositionally biased region" description="Basic residues" evidence="14">
    <location>
        <begin position="223"/>
        <end position="237"/>
    </location>
</feature>
<dbReference type="InterPro" id="IPR005225">
    <property type="entry name" value="Small_GTP-bd"/>
</dbReference>
<proteinExistence type="inferred from homology"/>
<dbReference type="NCBIfam" id="NF003078">
    <property type="entry name" value="PRK04004.1"/>
    <property type="match status" value="1"/>
</dbReference>
<dbReference type="Pfam" id="PF14578">
    <property type="entry name" value="GTP_EFTU_D4"/>
    <property type="match status" value="1"/>
</dbReference>
<protein>
    <recommendedName>
        <fullName evidence="4">Eukaryotic translation initiation factor 5B</fullName>
        <ecNumber evidence="3">3.6.5.3</ecNumber>
    </recommendedName>
    <alternativeName>
        <fullName evidence="12">Translation initiation factor IF-2</fullName>
    </alternativeName>
</protein>
<evidence type="ECO:0000256" key="11">
    <source>
        <dbReference type="ARBA" id="ARBA00023134"/>
    </source>
</evidence>
<dbReference type="Gene3D" id="3.40.50.10050">
    <property type="entry name" value="Translation initiation factor IF- 2, domain 3"/>
    <property type="match status" value="1"/>
</dbReference>
<dbReference type="InterPro" id="IPR036925">
    <property type="entry name" value="TIF_IF2_dom3_sf"/>
</dbReference>
<accession>A0A8H7QIJ1</accession>
<keyword evidence="10" id="KW-0648">Protein biosynthesis</keyword>
<comment type="similarity">
    <text evidence="2">Belongs to the TRAFAC class translation factor GTPase superfamily. Classic translation factor GTPase family. IF-2 subfamily.</text>
</comment>
<evidence type="ECO:0000256" key="14">
    <source>
        <dbReference type="SAM" id="MobiDB-lite"/>
    </source>
</evidence>
<feature type="compositionally biased region" description="Acidic residues" evidence="14">
    <location>
        <begin position="498"/>
        <end position="532"/>
    </location>
</feature>
<dbReference type="Gene3D" id="3.40.50.300">
    <property type="entry name" value="P-loop containing nucleotide triphosphate hydrolases"/>
    <property type="match status" value="1"/>
</dbReference>
<feature type="compositionally biased region" description="Acidic residues" evidence="14">
    <location>
        <begin position="421"/>
        <end position="463"/>
    </location>
</feature>
<reference evidence="16" key="1">
    <citation type="submission" date="2020-12" db="EMBL/GenBank/DDBJ databases">
        <title>Metabolic potential, ecology and presence of endohyphal bacteria is reflected in genomic diversity of Mucoromycotina.</title>
        <authorList>
            <person name="Muszewska A."/>
            <person name="Okrasinska A."/>
            <person name="Steczkiewicz K."/>
            <person name="Drgas O."/>
            <person name="Orlowska M."/>
            <person name="Perlinska-Lenart U."/>
            <person name="Aleksandrzak-Piekarczyk T."/>
            <person name="Szatraj K."/>
            <person name="Zielenkiewicz U."/>
            <person name="Pilsyk S."/>
            <person name="Malc E."/>
            <person name="Mieczkowski P."/>
            <person name="Kruszewska J.S."/>
            <person name="Biernat P."/>
            <person name="Pawlowska J."/>
        </authorList>
    </citation>
    <scope>NUCLEOTIDE SEQUENCE</scope>
    <source>
        <strain evidence="16">CBS 226.32</strain>
    </source>
</reference>
<feature type="compositionally biased region" description="Acidic residues" evidence="14">
    <location>
        <begin position="117"/>
        <end position="126"/>
    </location>
</feature>
<feature type="compositionally biased region" description="Basic residues" evidence="14">
    <location>
        <begin position="72"/>
        <end position="83"/>
    </location>
</feature>
<dbReference type="Pfam" id="PF11987">
    <property type="entry name" value="IF-2"/>
    <property type="match status" value="1"/>
</dbReference>
<dbReference type="PANTHER" id="PTHR43381">
    <property type="entry name" value="TRANSLATION INITIATION FACTOR IF-2-RELATED"/>
    <property type="match status" value="1"/>
</dbReference>
<dbReference type="Pfam" id="PF00009">
    <property type="entry name" value="GTP_EFTU"/>
    <property type="match status" value="1"/>
</dbReference>
<keyword evidence="6" id="KW-0396">Initiation factor</keyword>
<dbReference type="FunFam" id="2.40.30.10:FF:000026">
    <property type="entry name" value="Eukaryotic translation initiation factor 5B"/>
    <property type="match status" value="1"/>
</dbReference>
<keyword evidence="11" id="KW-0342">GTP-binding</keyword>
<feature type="compositionally biased region" description="Acidic residues" evidence="14">
    <location>
        <begin position="88"/>
        <end position="99"/>
    </location>
</feature>